<reference evidence="3" key="1">
    <citation type="journal article" date="2014" name="Int. J. Syst. Evol. Microbiol.">
        <title>Complete genome sequence of Corynebacterium casei LMG S-19264T (=DSM 44701T), isolated from a smear-ripened cheese.</title>
        <authorList>
            <consortium name="US DOE Joint Genome Institute (JGI-PGF)"/>
            <person name="Walter F."/>
            <person name="Albersmeier A."/>
            <person name="Kalinowski J."/>
            <person name="Ruckert C."/>
        </authorList>
    </citation>
    <scope>NUCLEOTIDE SEQUENCE</scope>
    <source>
        <strain evidence="3">KCTC 23732</strain>
    </source>
</reference>
<dbReference type="GO" id="GO:0005737">
    <property type="term" value="C:cytoplasm"/>
    <property type="evidence" value="ECO:0007669"/>
    <property type="project" value="TreeGrafter"/>
</dbReference>
<keyword evidence="1" id="KW-0560">Oxidoreductase</keyword>
<evidence type="ECO:0000259" key="2">
    <source>
        <dbReference type="Pfam" id="PF01266"/>
    </source>
</evidence>
<keyword evidence="4" id="KW-1185">Reference proteome</keyword>
<proteinExistence type="predicted"/>
<organism evidence="3 4">
    <name type="scientific">Advenella faeciporci</name>
    <dbReference type="NCBI Taxonomy" id="797535"/>
    <lineage>
        <taxon>Bacteria</taxon>
        <taxon>Pseudomonadati</taxon>
        <taxon>Pseudomonadota</taxon>
        <taxon>Betaproteobacteria</taxon>
        <taxon>Burkholderiales</taxon>
        <taxon>Alcaligenaceae</taxon>
    </lineage>
</organism>
<dbReference type="Gene3D" id="3.50.50.60">
    <property type="entry name" value="FAD/NAD(P)-binding domain"/>
    <property type="match status" value="1"/>
</dbReference>
<name>A0A918JHW6_9BURK</name>
<comment type="caution">
    <text evidence="3">The sequence shown here is derived from an EMBL/GenBank/DDBJ whole genome shotgun (WGS) entry which is preliminary data.</text>
</comment>
<dbReference type="PANTHER" id="PTHR13847">
    <property type="entry name" value="SARCOSINE DEHYDROGENASE-RELATED"/>
    <property type="match status" value="1"/>
</dbReference>
<dbReference type="InterPro" id="IPR006076">
    <property type="entry name" value="FAD-dep_OxRdtase"/>
</dbReference>
<reference evidence="3" key="2">
    <citation type="submission" date="2020-09" db="EMBL/GenBank/DDBJ databases">
        <authorList>
            <person name="Sun Q."/>
            <person name="Kim S."/>
        </authorList>
    </citation>
    <scope>NUCLEOTIDE SEQUENCE</scope>
    <source>
        <strain evidence="3">KCTC 23732</strain>
    </source>
</reference>
<evidence type="ECO:0000313" key="4">
    <source>
        <dbReference type="Proteomes" id="UP000608345"/>
    </source>
</evidence>
<feature type="domain" description="FAD dependent oxidoreductase" evidence="2">
    <location>
        <begin position="8"/>
        <end position="352"/>
    </location>
</feature>
<dbReference type="SUPFAM" id="SSF51905">
    <property type="entry name" value="FAD/NAD(P)-binding domain"/>
    <property type="match status" value="1"/>
</dbReference>
<dbReference type="InterPro" id="IPR036188">
    <property type="entry name" value="FAD/NAD-bd_sf"/>
</dbReference>
<dbReference type="Gene3D" id="3.30.9.10">
    <property type="entry name" value="D-Amino Acid Oxidase, subunit A, domain 2"/>
    <property type="match status" value="1"/>
</dbReference>
<dbReference type="EMBL" id="BMYS01000003">
    <property type="protein sequence ID" value="GGW80300.1"/>
    <property type="molecule type" value="Genomic_DNA"/>
</dbReference>
<protein>
    <submittedName>
        <fullName evidence="3">FAD-dependent catabolic D-arginine dehydrogenase DauA</fullName>
    </submittedName>
</protein>
<dbReference type="PANTHER" id="PTHR13847:SF287">
    <property type="entry name" value="FAD-DEPENDENT OXIDOREDUCTASE DOMAIN-CONTAINING PROTEIN 1"/>
    <property type="match status" value="1"/>
</dbReference>
<dbReference type="AlphaFoldDB" id="A0A918JHW6"/>
<dbReference type="RefSeq" id="WP_189384144.1">
    <property type="nucleotide sequence ID" value="NZ_BAABFY010000007.1"/>
</dbReference>
<gene>
    <name evidence="3" type="primary">dauA</name>
    <name evidence="3" type="ORF">GCM10011450_07720</name>
</gene>
<evidence type="ECO:0000256" key="1">
    <source>
        <dbReference type="ARBA" id="ARBA00023002"/>
    </source>
</evidence>
<evidence type="ECO:0000313" key="3">
    <source>
        <dbReference type="EMBL" id="GGW80300.1"/>
    </source>
</evidence>
<accession>A0A918JHW6</accession>
<dbReference type="GO" id="GO:0016491">
    <property type="term" value="F:oxidoreductase activity"/>
    <property type="evidence" value="ECO:0007669"/>
    <property type="project" value="UniProtKB-KW"/>
</dbReference>
<dbReference type="Pfam" id="PF01266">
    <property type="entry name" value="DAO"/>
    <property type="match status" value="1"/>
</dbReference>
<dbReference type="Proteomes" id="UP000608345">
    <property type="component" value="Unassembled WGS sequence"/>
</dbReference>
<sequence length="379" mass="41429">MSSANEFDVIVIGAGIAGASVAYRLSTQVRVLVLERESQPGYHSTGRSAAMFMETYGTPQIQALTRAGRGFFEQAQSSGFTDQPVLHPRGCIYVARPDQKEELESMYTQALALSPNVEFIDPDKIVEMAPCMKKELLYGGVLERNAEDIDVDVLHQGYLKGMRKNGAVLKNNAEVVQCQRIEDKWQVSLANGESFRCTTLVNAAGAWADHIARLSQVAPVGLQPCRRTAFTFDAPEGLDLLTLPMVVDIGEQYYFKPDAGQVLGSPANADPVDAQDVVAEELDVATGIYYIEEATTFKIRRPNHVWAGLRSFVKDGDLVVGFDRTAEGFFWLAGQGGYGIQSSAGVSELASALILNQPLSETLLKEKVDPTLVSPNRFR</sequence>